<dbReference type="RefSeq" id="YP_010670040.1">
    <property type="nucleotide sequence ID" value="NC_070963.1"/>
</dbReference>
<dbReference type="GeneID" id="77946235"/>
<organism evidence="1 2">
    <name type="scientific">Synechococcus phage S-SRM01</name>
    <dbReference type="NCBI Taxonomy" id="2781608"/>
    <lineage>
        <taxon>Viruses</taxon>
        <taxon>Duplodnaviria</taxon>
        <taxon>Heunggongvirae</taxon>
        <taxon>Uroviricota</taxon>
        <taxon>Caudoviricetes</taxon>
        <taxon>Pantevenvirales</taxon>
        <taxon>Kyanoviridae</taxon>
        <taxon>Serangoonvirus</taxon>
        <taxon>Serangoonvirus essarone</taxon>
    </lineage>
</organism>
<proteinExistence type="predicted"/>
<evidence type="ECO:0000313" key="1">
    <source>
        <dbReference type="EMBL" id="QPX48030.1"/>
    </source>
</evidence>
<accession>A0A879R3U2</accession>
<protein>
    <submittedName>
        <fullName evidence="1">Uncharacterized protein</fullName>
    </submittedName>
</protein>
<dbReference type="Proteomes" id="UP000664915">
    <property type="component" value="Segment"/>
</dbReference>
<keyword evidence="2" id="KW-1185">Reference proteome</keyword>
<sequence length="81" mass="8993">MTNFYTKLPNCDVLRSKIDVFELTDEAENQTYRVELTVDNSGVFITSCEGGAREDMSIGHKDVAIAVARAILEAYSVPYIS</sequence>
<dbReference type="KEGG" id="vg:77946235"/>
<reference evidence="1" key="1">
    <citation type="submission" date="2020-09" db="EMBL/GenBank/DDBJ databases">
        <authorList>
            <person name="Zhang D."/>
            <person name="Hatherill J.R."/>
            <person name="Ramirez J.F."/>
            <person name="Edinger B."/>
            <person name="Balarin R."/>
            <person name="Sullivan A."/>
            <person name="Humpal K.M."/>
            <person name="Guseva A."/>
            <person name="Butela K.A."/>
            <person name="Garlena R.A."/>
            <person name="Russell D.A."/>
            <person name="Pope W.H."/>
            <person name="Jacobs-Sera D."/>
            <person name="Hatfull G.F."/>
        </authorList>
    </citation>
    <scope>NUCLEOTIDE SEQUENCE</scope>
</reference>
<name>A0A879R3U2_9CAUD</name>
<dbReference type="EMBL" id="MW015081">
    <property type="protein sequence ID" value="QPX48030.1"/>
    <property type="molecule type" value="Genomic_DNA"/>
</dbReference>
<evidence type="ECO:0000313" key="2">
    <source>
        <dbReference type="Proteomes" id="UP000664915"/>
    </source>
</evidence>